<gene>
    <name evidence="3" type="ORF">KIW84_010772</name>
</gene>
<feature type="domain" description="Arabidopsis retrotransposon Orf1 C-terminal" evidence="2">
    <location>
        <begin position="5"/>
        <end position="100"/>
    </location>
</feature>
<feature type="region of interest" description="Disordered" evidence="1">
    <location>
        <begin position="226"/>
        <end position="252"/>
    </location>
</feature>
<dbReference type="Pfam" id="PF03078">
    <property type="entry name" value="ATHILA"/>
    <property type="match status" value="1"/>
</dbReference>
<dbReference type="AlphaFoldDB" id="A0A9D4YMZ6"/>
<protein>
    <recommendedName>
        <fullName evidence="2">Arabidopsis retrotransposon Orf1 C-terminal domain-containing protein</fullName>
    </recommendedName>
</protein>
<evidence type="ECO:0000313" key="3">
    <source>
        <dbReference type="EMBL" id="KAI5441424.1"/>
    </source>
</evidence>
<sequence>MEFYGQITFRLFDEDHKLSIEELGSILRLPVSGPGTPPDTFSAIDFWRAIIGKSGYNPSSGKASGIHNPCFRYASKGLAYTLFGRGDSTGVAAMRELFFLHCMANNERVNAASFAANHLKQVGHATTGDISVGGLITQIADHFGYGQLLWEEVAVMGKTKIDMNTLINQQMIAIMPTHYSLVIQNVEVLALPAPGSISIANVANWLYTGLAPSVGDDAQFDQDFSGEEMEEDERPTTQGMPPPQDFNLHGEGSSFMSQDQWGWIQTEMGTLRTEQTRQGAELARQE</sequence>
<proteinExistence type="predicted"/>
<dbReference type="Gramene" id="Psat01G0077200-T1">
    <property type="protein sequence ID" value="KAI5441424.1"/>
    <property type="gene ID" value="KIW84_010772"/>
</dbReference>
<name>A0A9D4YMZ6_PEA</name>
<accession>A0A9D4YMZ6</accession>
<keyword evidence="4" id="KW-1185">Reference proteome</keyword>
<dbReference type="InterPro" id="IPR004312">
    <property type="entry name" value="ATHILA_Orf1_C"/>
</dbReference>
<organism evidence="3 4">
    <name type="scientific">Pisum sativum</name>
    <name type="common">Garden pea</name>
    <name type="synonym">Lathyrus oleraceus</name>
    <dbReference type="NCBI Taxonomy" id="3888"/>
    <lineage>
        <taxon>Eukaryota</taxon>
        <taxon>Viridiplantae</taxon>
        <taxon>Streptophyta</taxon>
        <taxon>Embryophyta</taxon>
        <taxon>Tracheophyta</taxon>
        <taxon>Spermatophyta</taxon>
        <taxon>Magnoliopsida</taxon>
        <taxon>eudicotyledons</taxon>
        <taxon>Gunneridae</taxon>
        <taxon>Pentapetalae</taxon>
        <taxon>rosids</taxon>
        <taxon>fabids</taxon>
        <taxon>Fabales</taxon>
        <taxon>Fabaceae</taxon>
        <taxon>Papilionoideae</taxon>
        <taxon>50 kb inversion clade</taxon>
        <taxon>NPAAA clade</taxon>
        <taxon>Hologalegina</taxon>
        <taxon>IRL clade</taxon>
        <taxon>Fabeae</taxon>
        <taxon>Lathyrus</taxon>
    </lineage>
</organism>
<evidence type="ECO:0000259" key="2">
    <source>
        <dbReference type="Pfam" id="PF03078"/>
    </source>
</evidence>
<comment type="caution">
    <text evidence="3">The sequence shown here is derived from an EMBL/GenBank/DDBJ whole genome shotgun (WGS) entry which is preliminary data.</text>
</comment>
<evidence type="ECO:0000256" key="1">
    <source>
        <dbReference type="SAM" id="MobiDB-lite"/>
    </source>
</evidence>
<evidence type="ECO:0000313" key="4">
    <source>
        <dbReference type="Proteomes" id="UP001058974"/>
    </source>
</evidence>
<reference evidence="3 4" key="1">
    <citation type="journal article" date="2022" name="Nat. Genet.">
        <title>Improved pea reference genome and pan-genome highlight genomic features and evolutionary characteristics.</title>
        <authorList>
            <person name="Yang T."/>
            <person name="Liu R."/>
            <person name="Luo Y."/>
            <person name="Hu S."/>
            <person name="Wang D."/>
            <person name="Wang C."/>
            <person name="Pandey M.K."/>
            <person name="Ge S."/>
            <person name="Xu Q."/>
            <person name="Li N."/>
            <person name="Li G."/>
            <person name="Huang Y."/>
            <person name="Saxena R.K."/>
            <person name="Ji Y."/>
            <person name="Li M."/>
            <person name="Yan X."/>
            <person name="He Y."/>
            <person name="Liu Y."/>
            <person name="Wang X."/>
            <person name="Xiang C."/>
            <person name="Varshney R.K."/>
            <person name="Ding H."/>
            <person name="Gao S."/>
            <person name="Zong X."/>
        </authorList>
    </citation>
    <scope>NUCLEOTIDE SEQUENCE [LARGE SCALE GENOMIC DNA]</scope>
    <source>
        <strain evidence="3 4">cv. Zhongwan 6</strain>
    </source>
</reference>
<dbReference type="EMBL" id="JAMSHJ010000001">
    <property type="protein sequence ID" value="KAI5441424.1"/>
    <property type="molecule type" value="Genomic_DNA"/>
</dbReference>
<dbReference type="Proteomes" id="UP001058974">
    <property type="component" value="Chromosome 1"/>
</dbReference>